<evidence type="ECO:0000313" key="3">
    <source>
        <dbReference type="EMBL" id="GGU76707.1"/>
    </source>
</evidence>
<evidence type="ECO:0000313" key="4">
    <source>
        <dbReference type="Proteomes" id="UP000649573"/>
    </source>
</evidence>
<dbReference type="InterPro" id="IPR036397">
    <property type="entry name" value="RNaseH_sf"/>
</dbReference>
<feature type="region of interest" description="Disordered" evidence="1">
    <location>
        <begin position="1"/>
        <end position="27"/>
    </location>
</feature>
<dbReference type="InterPro" id="IPR001584">
    <property type="entry name" value="Integrase_cat-core"/>
</dbReference>
<sequence length="268" mass="31429">MEAPFEDEGLEGLKDRPSAPHHSPATTHPEVVWRILKRLSLNRLPTSERYKSRQKRWKRYEKQHPGHHVQIDVKFIEPITTAAGPRKHDYQYTAIDDCTRLRILRIYPRSDQTAIQFLDYVLSRLPFQIEKIQTANGAEFQTQFHCRVLDQGIGHIYIRPATPRLNGKVERSHRIDAEEFYRRLDGVVIDDAGVFNDKLKEWEDYYNYHRPHGGQTPYERPLQKTQVQPVTSQRQLDNGRWKRRITSPDVAQFTLKPDRRAVSASPAT</sequence>
<dbReference type="PROSITE" id="PS50994">
    <property type="entry name" value="INTEGRASE"/>
    <property type="match status" value="1"/>
</dbReference>
<keyword evidence="4" id="KW-1185">Reference proteome</keyword>
<dbReference type="EMBL" id="BMRE01000061">
    <property type="protein sequence ID" value="GGU76707.1"/>
    <property type="molecule type" value="Genomic_DNA"/>
</dbReference>
<organism evidence="3 4">
    <name type="scientific">Lentzea flava</name>
    <dbReference type="NCBI Taxonomy" id="103732"/>
    <lineage>
        <taxon>Bacteria</taxon>
        <taxon>Bacillati</taxon>
        <taxon>Actinomycetota</taxon>
        <taxon>Actinomycetes</taxon>
        <taxon>Pseudonocardiales</taxon>
        <taxon>Pseudonocardiaceae</taxon>
        <taxon>Lentzea</taxon>
    </lineage>
</organism>
<reference evidence="4" key="1">
    <citation type="journal article" date="2019" name="Int. J. Syst. Evol. Microbiol.">
        <title>The Global Catalogue of Microorganisms (GCM) 10K type strain sequencing project: providing services to taxonomists for standard genome sequencing and annotation.</title>
        <authorList>
            <consortium name="The Broad Institute Genomics Platform"/>
            <consortium name="The Broad Institute Genome Sequencing Center for Infectious Disease"/>
            <person name="Wu L."/>
            <person name="Ma J."/>
        </authorList>
    </citation>
    <scope>NUCLEOTIDE SEQUENCE [LARGE SCALE GENOMIC DNA]</scope>
    <source>
        <strain evidence="4">JCM 3296</strain>
    </source>
</reference>
<protein>
    <recommendedName>
        <fullName evidence="2">Integrase catalytic domain-containing protein</fullName>
    </recommendedName>
</protein>
<feature type="compositionally biased region" description="Acidic residues" evidence="1">
    <location>
        <begin position="1"/>
        <end position="10"/>
    </location>
</feature>
<gene>
    <name evidence="3" type="ORF">GCM10010178_79870</name>
</gene>
<dbReference type="Gene3D" id="3.30.420.10">
    <property type="entry name" value="Ribonuclease H-like superfamily/Ribonuclease H"/>
    <property type="match status" value="1"/>
</dbReference>
<feature type="domain" description="Integrase catalytic" evidence="2">
    <location>
        <begin position="61"/>
        <end position="225"/>
    </location>
</feature>
<evidence type="ECO:0000256" key="1">
    <source>
        <dbReference type="SAM" id="MobiDB-lite"/>
    </source>
</evidence>
<accession>A0ABQ2VAD6</accession>
<comment type="caution">
    <text evidence="3">The sequence shown here is derived from an EMBL/GenBank/DDBJ whole genome shotgun (WGS) entry which is preliminary data.</text>
</comment>
<dbReference type="Proteomes" id="UP000649573">
    <property type="component" value="Unassembled WGS sequence"/>
</dbReference>
<dbReference type="InterPro" id="IPR012337">
    <property type="entry name" value="RNaseH-like_sf"/>
</dbReference>
<evidence type="ECO:0000259" key="2">
    <source>
        <dbReference type="PROSITE" id="PS50994"/>
    </source>
</evidence>
<name>A0ABQ2VAD6_9PSEU</name>
<dbReference type="Pfam" id="PF13683">
    <property type="entry name" value="rve_3"/>
    <property type="match status" value="1"/>
</dbReference>
<dbReference type="SUPFAM" id="SSF53098">
    <property type="entry name" value="Ribonuclease H-like"/>
    <property type="match status" value="1"/>
</dbReference>
<proteinExistence type="predicted"/>